<sequence>MNLLQQIQAGIGSTPEAAQARATGLPFYPFSGRRDWQLAKWLNDSPLSQADIDKFLKLDQVPPPSFKSAAGLRSLIEGLPAVPAWKFVEIKLPDYTTKEPMILYYRDGLEVIEHLFCNPIFAQCMEMSPYKLFDENDRPLPRGHTVLGVIGASDKTPLTVGTGNKEMHPVLLSLANIKAGVRMKATSHAFSLAGYLPIPKFQDVAPPVQAALSARVFHIALSIITQGLRTAATTGHAMPDPNGHIRICHPMLASWIADLPEQRLIACVLSNQSPTSLATLDQFGDVVQQPPRTREHTLRLIQEAIRRADPGRLNVYIREAALLGLNGVFNPFWRDWRAADPSLFLTPDALHAWHKFFFDHVIKWCINLLGGAELDRRMAALQRCVGVRHWPNGISKLKQCTGREHRDLEKIIVPIIAGAVSDNVMRAIRSIVEFIFHAQNIYLFEDQKHAMDESWREFHHFKDALILAGGRLGKNGPIPHFNIPKLEGMGRVTYNASQMGAPYQYTSDITERCHITHVKTPYRRSNKRNFHPQCCRYLDRVEKTLLFDLYTNLTYHRASLVNLMVDEASTVADHYPEATWLSHALPVGEYRIRGAAAKPSLFDKAGAHPVSDDLEIAFSVPLRPHYPRILVPDAALKFSLPDLHGALGDYFGLRQSHTARRGQRISSNTCSLPFTALNVWQNFRMQQRSSQDSSILLPTRTVQALAPTPEMPYGRCNTVLVRDDSGDGLGDSDGGAFKVIQVRLVFQPVYSGHDSPADIYVYGESFKFSPQHREMVDGQEVFVPEPVTDMFVVNRHFRSNGTTRMGDILKLTDIREFVELLPKFGKRMADGINSDNSLELMKSFYVNHFAGKETFHAILSYQ</sequence>
<gene>
    <name evidence="2" type="ORF">FIBSPDRAFT_972866</name>
</gene>
<name>A0A166G821_9AGAM</name>
<accession>A0A166G821</accession>
<protein>
    <recommendedName>
        <fullName evidence="1">DUF6830 domain-containing protein</fullName>
    </recommendedName>
</protein>
<evidence type="ECO:0000259" key="1">
    <source>
        <dbReference type="Pfam" id="PF20722"/>
    </source>
</evidence>
<evidence type="ECO:0000313" key="2">
    <source>
        <dbReference type="EMBL" id="KZP17561.1"/>
    </source>
</evidence>
<feature type="domain" description="DUF6830" evidence="1">
    <location>
        <begin position="615"/>
        <end position="725"/>
    </location>
</feature>
<proteinExistence type="predicted"/>
<dbReference type="Proteomes" id="UP000076532">
    <property type="component" value="Unassembled WGS sequence"/>
</dbReference>
<organism evidence="2 3">
    <name type="scientific">Athelia psychrophila</name>
    <dbReference type="NCBI Taxonomy" id="1759441"/>
    <lineage>
        <taxon>Eukaryota</taxon>
        <taxon>Fungi</taxon>
        <taxon>Dikarya</taxon>
        <taxon>Basidiomycota</taxon>
        <taxon>Agaricomycotina</taxon>
        <taxon>Agaricomycetes</taxon>
        <taxon>Agaricomycetidae</taxon>
        <taxon>Atheliales</taxon>
        <taxon>Atheliaceae</taxon>
        <taxon>Athelia</taxon>
    </lineage>
</organism>
<dbReference type="InterPro" id="IPR049233">
    <property type="entry name" value="DUF6830"/>
</dbReference>
<evidence type="ECO:0000313" key="3">
    <source>
        <dbReference type="Proteomes" id="UP000076532"/>
    </source>
</evidence>
<dbReference type="AlphaFoldDB" id="A0A166G821"/>
<dbReference type="Pfam" id="PF18759">
    <property type="entry name" value="Plavaka"/>
    <property type="match status" value="1"/>
</dbReference>
<dbReference type="InterPro" id="IPR041078">
    <property type="entry name" value="Plavaka"/>
</dbReference>
<dbReference type="EMBL" id="KV417581">
    <property type="protein sequence ID" value="KZP17561.1"/>
    <property type="molecule type" value="Genomic_DNA"/>
</dbReference>
<keyword evidence="3" id="KW-1185">Reference proteome</keyword>
<reference evidence="2 3" key="1">
    <citation type="journal article" date="2016" name="Mol. Biol. Evol.">
        <title>Comparative Genomics of Early-Diverging Mushroom-Forming Fungi Provides Insights into the Origins of Lignocellulose Decay Capabilities.</title>
        <authorList>
            <person name="Nagy L.G."/>
            <person name="Riley R."/>
            <person name="Tritt A."/>
            <person name="Adam C."/>
            <person name="Daum C."/>
            <person name="Floudas D."/>
            <person name="Sun H."/>
            <person name="Yadav J.S."/>
            <person name="Pangilinan J."/>
            <person name="Larsson K.H."/>
            <person name="Matsuura K."/>
            <person name="Barry K."/>
            <person name="Labutti K."/>
            <person name="Kuo R."/>
            <person name="Ohm R.A."/>
            <person name="Bhattacharya S.S."/>
            <person name="Shirouzu T."/>
            <person name="Yoshinaga Y."/>
            <person name="Martin F.M."/>
            <person name="Grigoriev I.V."/>
            <person name="Hibbett D.S."/>
        </authorList>
    </citation>
    <scope>NUCLEOTIDE SEQUENCE [LARGE SCALE GENOMIC DNA]</scope>
    <source>
        <strain evidence="2 3">CBS 109695</strain>
    </source>
</reference>
<dbReference type="Pfam" id="PF20722">
    <property type="entry name" value="DUF6830"/>
    <property type="match status" value="1"/>
</dbReference>
<dbReference type="OrthoDB" id="3232986at2759"/>